<evidence type="ECO:0000313" key="1">
    <source>
        <dbReference type="EMBL" id="GCB73115.1"/>
    </source>
</evidence>
<gene>
    <name evidence="1" type="ORF">scyTo_0006630</name>
</gene>
<evidence type="ECO:0000313" key="2">
    <source>
        <dbReference type="Proteomes" id="UP000288216"/>
    </source>
</evidence>
<dbReference type="EMBL" id="BFAA01002270">
    <property type="protein sequence ID" value="GCB73115.1"/>
    <property type="molecule type" value="Genomic_DNA"/>
</dbReference>
<proteinExistence type="predicted"/>
<dbReference type="Proteomes" id="UP000288216">
    <property type="component" value="Unassembled WGS sequence"/>
</dbReference>
<sequence>MANPPFGALLLPQVNEEKDQLCDDPQLEFQDDCPRFQCLQFRALFTDDMACVNRTFEQRNYFFFAYTSETCCAVDAVFFDKLMENG</sequence>
<dbReference type="AlphaFoldDB" id="A0A401PJ29"/>
<keyword evidence="2" id="KW-1185">Reference proteome</keyword>
<organism evidence="1 2">
    <name type="scientific">Scyliorhinus torazame</name>
    <name type="common">Cloudy catshark</name>
    <name type="synonym">Catulus torazame</name>
    <dbReference type="NCBI Taxonomy" id="75743"/>
    <lineage>
        <taxon>Eukaryota</taxon>
        <taxon>Metazoa</taxon>
        <taxon>Chordata</taxon>
        <taxon>Craniata</taxon>
        <taxon>Vertebrata</taxon>
        <taxon>Chondrichthyes</taxon>
        <taxon>Elasmobranchii</taxon>
        <taxon>Galeomorphii</taxon>
        <taxon>Galeoidea</taxon>
        <taxon>Carcharhiniformes</taxon>
        <taxon>Scyliorhinidae</taxon>
        <taxon>Scyliorhinus</taxon>
    </lineage>
</organism>
<accession>A0A401PJ29</accession>
<name>A0A401PJ29_SCYTO</name>
<protein>
    <submittedName>
        <fullName evidence="1">Uncharacterized protein</fullName>
    </submittedName>
</protein>
<reference evidence="1 2" key="1">
    <citation type="journal article" date="2018" name="Nat. Ecol. Evol.">
        <title>Shark genomes provide insights into elasmobranch evolution and the origin of vertebrates.</title>
        <authorList>
            <person name="Hara Y"/>
            <person name="Yamaguchi K"/>
            <person name="Onimaru K"/>
            <person name="Kadota M"/>
            <person name="Koyanagi M"/>
            <person name="Keeley SD"/>
            <person name="Tatsumi K"/>
            <person name="Tanaka K"/>
            <person name="Motone F"/>
            <person name="Kageyama Y"/>
            <person name="Nozu R"/>
            <person name="Adachi N"/>
            <person name="Nishimura O"/>
            <person name="Nakagawa R"/>
            <person name="Tanegashima C"/>
            <person name="Kiyatake I"/>
            <person name="Matsumoto R"/>
            <person name="Murakumo K"/>
            <person name="Nishida K"/>
            <person name="Terakita A"/>
            <person name="Kuratani S"/>
            <person name="Sato K"/>
            <person name="Hyodo S Kuraku.S."/>
        </authorList>
    </citation>
    <scope>NUCLEOTIDE SEQUENCE [LARGE SCALE GENOMIC DNA]</scope>
</reference>
<comment type="caution">
    <text evidence="1">The sequence shown here is derived from an EMBL/GenBank/DDBJ whole genome shotgun (WGS) entry which is preliminary data.</text>
</comment>